<dbReference type="Proteomes" id="UP001456524">
    <property type="component" value="Unassembled WGS sequence"/>
</dbReference>
<evidence type="ECO:0000256" key="1">
    <source>
        <dbReference type="SAM" id="MobiDB-lite"/>
    </source>
</evidence>
<reference evidence="2 3" key="1">
    <citation type="journal article" date="2022" name="G3 (Bethesda)">
        <title>Enemy or ally: a genomic approach to elucidate the lifestyle of Phyllosticta citrichinaensis.</title>
        <authorList>
            <person name="Buijs V.A."/>
            <person name="Groenewald J.Z."/>
            <person name="Haridas S."/>
            <person name="LaButti K.M."/>
            <person name="Lipzen A."/>
            <person name="Martin F.M."/>
            <person name="Barry K."/>
            <person name="Grigoriev I.V."/>
            <person name="Crous P.W."/>
            <person name="Seidl M.F."/>
        </authorList>
    </citation>
    <scope>NUCLEOTIDE SEQUENCE [LARGE SCALE GENOMIC DNA]</scope>
    <source>
        <strain evidence="2 3">CBS 129764</strain>
    </source>
</reference>
<dbReference type="EMBL" id="JBBWUH010000003">
    <property type="protein sequence ID" value="KAK8173384.1"/>
    <property type="molecule type" value="Genomic_DNA"/>
</dbReference>
<proteinExistence type="predicted"/>
<protein>
    <submittedName>
        <fullName evidence="2">Uncharacterized protein</fullName>
    </submittedName>
</protein>
<name>A0ABR1XYK5_9PEZI</name>
<feature type="region of interest" description="Disordered" evidence="1">
    <location>
        <begin position="52"/>
        <end position="73"/>
    </location>
</feature>
<sequence length="211" mass="23915">MQTPYVLLACATISTSTIGPQLAARSQALEAQTRTDKDSLLARVSLLAPKLSERHRKQMEQVKSTGKTTHDPKLSQLRRPTLLPETSISSRSLFRRVAKTRRRCGARPSQNANSWIPRPKMKGHRRFWKEADVSKASSALLRFPRDNHPCEPHRIDRSACATARLHVRCMHEKKKKKTSTPNSAIRHWKETLPADANIAMLQGPKCLHCCR</sequence>
<gene>
    <name evidence="2" type="ORF">IWX90DRAFT_139596</name>
</gene>
<organism evidence="2 3">
    <name type="scientific">Phyllosticta citrichinensis</name>
    <dbReference type="NCBI Taxonomy" id="1130410"/>
    <lineage>
        <taxon>Eukaryota</taxon>
        <taxon>Fungi</taxon>
        <taxon>Dikarya</taxon>
        <taxon>Ascomycota</taxon>
        <taxon>Pezizomycotina</taxon>
        <taxon>Dothideomycetes</taxon>
        <taxon>Dothideomycetes incertae sedis</taxon>
        <taxon>Botryosphaeriales</taxon>
        <taxon>Phyllostictaceae</taxon>
        <taxon>Phyllosticta</taxon>
    </lineage>
</organism>
<comment type="caution">
    <text evidence="2">The sequence shown here is derived from an EMBL/GenBank/DDBJ whole genome shotgun (WGS) entry which is preliminary data.</text>
</comment>
<accession>A0ABR1XYK5</accession>
<evidence type="ECO:0000313" key="3">
    <source>
        <dbReference type="Proteomes" id="UP001456524"/>
    </source>
</evidence>
<keyword evidence="3" id="KW-1185">Reference proteome</keyword>
<feature type="region of interest" description="Disordered" evidence="1">
    <location>
        <begin position="100"/>
        <end position="119"/>
    </location>
</feature>
<evidence type="ECO:0000313" key="2">
    <source>
        <dbReference type="EMBL" id="KAK8173384.1"/>
    </source>
</evidence>